<dbReference type="EMBL" id="CP017476">
    <property type="protein sequence ID" value="AOW13445.1"/>
    <property type="molecule type" value="Genomic_DNA"/>
</dbReference>
<dbReference type="AlphaFoldDB" id="A0A1D8NWI3"/>
<protein>
    <submittedName>
        <fullName evidence="2">Uncharacterized protein</fullName>
    </submittedName>
</protein>
<organism evidence="2 3">
    <name type="scientific">Hydrogenophaga crassostreae</name>
    <dbReference type="NCBI Taxonomy" id="1763535"/>
    <lineage>
        <taxon>Bacteria</taxon>
        <taxon>Pseudomonadati</taxon>
        <taxon>Pseudomonadota</taxon>
        <taxon>Betaproteobacteria</taxon>
        <taxon>Burkholderiales</taxon>
        <taxon>Comamonadaceae</taxon>
        <taxon>Hydrogenophaga</taxon>
    </lineage>
</organism>
<evidence type="ECO:0000313" key="2">
    <source>
        <dbReference type="EMBL" id="AOW13445.1"/>
    </source>
</evidence>
<dbReference type="Proteomes" id="UP000185680">
    <property type="component" value="Chromosome"/>
</dbReference>
<dbReference type="RefSeq" id="WP_066089900.1">
    <property type="nucleotide sequence ID" value="NZ_CP017476.1"/>
</dbReference>
<dbReference type="OrthoDB" id="8905156at2"/>
<accession>A0A1D8NWI3</accession>
<dbReference type="KEGG" id="hyl:LPB072_11870"/>
<feature type="signal peptide" evidence="1">
    <location>
        <begin position="1"/>
        <end position="24"/>
    </location>
</feature>
<proteinExistence type="predicted"/>
<name>A0A1D8NWI3_9BURK</name>
<keyword evidence="1" id="KW-0732">Signal</keyword>
<evidence type="ECO:0000313" key="3">
    <source>
        <dbReference type="Proteomes" id="UP000185680"/>
    </source>
</evidence>
<feature type="chain" id="PRO_5009110682" evidence="1">
    <location>
        <begin position="25"/>
        <end position="153"/>
    </location>
</feature>
<evidence type="ECO:0000256" key="1">
    <source>
        <dbReference type="SAM" id="SignalP"/>
    </source>
</evidence>
<gene>
    <name evidence="2" type="ORF">LPB072_11870</name>
</gene>
<reference evidence="2 3" key="1">
    <citation type="submission" date="2016-10" db="EMBL/GenBank/DDBJ databases">
        <title>Hydorgenophaga sp. LPB0072 isolated from gastropod.</title>
        <authorList>
            <person name="Kim E."/>
            <person name="Yi H."/>
        </authorList>
    </citation>
    <scope>NUCLEOTIDE SEQUENCE [LARGE SCALE GENOMIC DNA]</scope>
    <source>
        <strain evidence="2 3">LPB0072</strain>
    </source>
</reference>
<sequence>MAPVLLRLSFCAVLMLGLTSAVHAAASIAGLAPVDMRGLWYPRSDSSEAKCANYLSRDPVEPGAGALVVSEQQMVRWDDHGPTTISFLTDVRPRRSKTWRIQALVDVPPYEAPKVLETYVIEVRKDELHWSARHVNEKLAEVVDTTVFVRCGY</sequence>
<dbReference type="STRING" id="1763535.LPB072_11870"/>